<proteinExistence type="predicted"/>
<reference evidence="1 2" key="1">
    <citation type="submission" date="2018-08" db="EMBL/GenBank/DDBJ databases">
        <authorList>
            <person name="Laetsch R D."/>
            <person name="Stevens L."/>
            <person name="Kumar S."/>
            <person name="Blaxter L. M."/>
        </authorList>
    </citation>
    <scope>NUCLEOTIDE SEQUENCE [LARGE SCALE GENOMIC DNA]</scope>
</reference>
<sequence>MIRYLASWIGQHRTHFRDFFDKFRRLLLCRSVSLDDDSSDDLISGTGILAADRLSEAIPILFANLMGEKYWSLIRQRQTVYRIKQN</sequence>
<evidence type="ECO:0000313" key="2">
    <source>
        <dbReference type="Proteomes" id="UP000277928"/>
    </source>
</evidence>
<organism evidence="1 2">
    <name type="scientific">Litomosoides sigmodontis</name>
    <name type="common">Filarial nematode worm</name>
    <dbReference type="NCBI Taxonomy" id="42156"/>
    <lineage>
        <taxon>Eukaryota</taxon>
        <taxon>Metazoa</taxon>
        <taxon>Ecdysozoa</taxon>
        <taxon>Nematoda</taxon>
        <taxon>Chromadorea</taxon>
        <taxon>Rhabditida</taxon>
        <taxon>Spirurina</taxon>
        <taxon>Spiruromorpha</taxon>
        <taxon>Filarioidea</taxon>
        <taxon>Onchocercidae</taxon>
        <taxon>Litomosoides</taxon>
    </lineage>
</organism>
<dbReference type="AlphaFoldDB" id="A0A3P6T0B1"/>
<evidence type="ECO:0000313" key="1">
    <source>
        <dbReference type="EMBL" id="VDK78377.1"/>
    </source>
</evidence>
<protein>
    <submittedName>
        <fullName evidence="1">Uncharacterized protein</fullName>
    </submittedName>
</protein>
<name>A0A3P6T0B1_LITSI</name>
<accession>A0A3P6T0B1</accession>
<gene>
    <name evidence="1" type="ORF">NLS_LOCUS4067</name>
</gene>
<dbReference type="Proteomes" id="UP000277928">
    <property type="component" value="Unassembled WGS sequence"/>
</dbReference>
<keyword evidence="2" id="KW-1185">Reference proteome</keyword>
<dbReference type="EMBL" id="UYRX01000244">
    <property type="protein sequence ID" value="VDK78377.1"/>
    <property type="molecule type" value="Genomic_DNA"/>
</dbReference>